<dbReference type="WBParaSite" id="SPAL_0000558600.1">
    <property type="protein sequence ID" value="SPAL_0000558600.1"/>
    <property type="gene ID" value="SPAL_0000558600"/>
</dbReference>
<reference evidence="2" key="1">
    <citation type="submission" date="2017-02" db="UniProtKB">
        <authorList>
            <consortium name="WormBaseParasite"/>
        </authorList>
    </citation>
    <scope>IDENTIFICATION</scope>
</reference>
<organism evidence="1 2">
    <name type="scientific">Strongyloides papillosus</name>
    <name type="common">Intestinal threadworm</name>
    <dbReference type="NCBI Taxonomy" id="174720"/>
    <lineage>
        <taxon>Eukaryota</taxon>
        <taxon>Metazoa</taxon>
        <taxon>Ecdysozoa</taxon>
        <taxon>Nematoda</taxon>
        <taxon>Chromadorea</taxon>
        <taxon>Rhabditida</taxon>
        <taxon>Tylenchina</taxon>
        <taxon>Panagrolaimomorpha</taxon>
        <taxon>Strongyloidoidea</taxon>
        <taxon>Strongyloididae</taxon>
        <taxon>Strongyloides</taxon>
    </lineage>
</organism>
<accession>A0A0N5BI01</accession>
<keyword evidence="1" id="KW-1185">Reference proteome</keyword>
<sequence length="130" mass="15100">MFNNLLDELFQAQTDNIKQSIKPEENDSSFAEEDKENFFLDNSNSIKPSAKKIKIDKETFATRLPDTQRRYFKKLEETIVSDSFDQIICQEAFDYPAKSFKVKHTPIETKLSTEDCLMLQIACGLSKIKY</sequence>
<evidence type="ECO:0000313" key="2">
    <source>
        <dbReference type="WBParaSite" id="SPAL_0000558600.1"/>
    </source>
</evidence>
<protein>
    <submittedName>
        <fullName evidence="2">ATP-dependent DNA helicase</fullName>
    </submittedName>
</protein>
<name>A0A0N5BI01_STREA</name>
<dbReference type="Proteomes" id="UP000046392">
    <property type="component" value="Unplaced"/>
</dbReference>
<proteinExistence type="predicted"/>
<dbReference type="AlphaFoldDB" id="A0A0N5BI01"/>
<evidence type="ECO:0000313" key="1">
    <source>
        <dbReference type="Proteomes" id="UP000046392"/>
    </source>
</evidence>